<keyword evidence="4 6" id="KW-0067">ATP-binding</keyword>
<dbReference type="GO" id="GO:0016887">
    <property type="term" value="F:ATP hydrolysis activity"/>
    <property type="evidence" value="ECO:0007669"/>
    <property type="project" value="InterPro"/>
</dbReference>
<dbReference type="PANTHER" id="PTHR43790">
    <property type="entry name" value="CARBOHYDRATE TRANSPORT ATP-BINDING PROTEIN MG119-RELATED"/>
    <property type="match status" value="1"/>
</dbReference>
<evidence type="ECO:0000256" key="3">
    <source>
        <dbReference type="ARBA" id="ARBA00022741"/>
    </source>
</evidence>
<organism evidence="6 7">
    <name type="scientific">Sanguibacter inulinus</name>
    <dbReference type="NCBI Taxonomy" id="60922"/>
    <lineage>
        <taxon>Bacteria</taxon>
        <taxon>Bacillati</taxon>
        <taxon>Actinomycetota</taxon>
        <taxon>Actinomycetes</taxon>
        <taxon>Micrococcales</taxon>
        <taxon>Sanguibacteraceae</taxon>
        <taxon>Sanguibacter</taxon>
    </lineage>
</organism>
<dbReference type="InterPro" id="IPR050107">
    <property type="entry name" value="ABC_carbohydrate_import_ATPase"/>
</dbReference>
<dbReference type="PANTHER" id="PTHR43790:SF9">
    <property type="entry name" value="GALACTOFURANOSE TRANSPORTER ATP-BINDING PROTEIN YTFR"/>
    <property type="match status" value="1"/>
</dbReference>
<sequence length="506" mass="54373">MTPAPIVEMHDVTVAFPGTLALDSVSLRLFPGEVHSLLGENGAGKSTLLKVLTGVRPADSGSVTVDGASAEITRPADAIRLGIRTVYQELELLPNLSVGENIMLGQEPSRLGLLSTRAMHTSARAALDALEVDLDTRARLGSLPLAVQQLVAIARATAVQPRVVVLDEPTSSLDPGEVTTLFRTVRRLRDAGIAVVFVSHFMEQVYEISDRLTVLRDGRLVGEYLPQEILRVDLVHKMVGTGATALAQVAAQVEARDVDDGPALVRARGLGRKGAVAPFDLDVHEGEVIGVAGLLGSGRTEMVRLLTGTDRPDTGTLDVYGVPVQFRSPRDAIRSAVVYSSEDRRHDGIIDDLSVADNIVLALQAQRGWHRPLSREHRDELVTSYVESLDIRPTDPSVRAGTLSGGNQQKVLLARWLATAPRLLVLDEPTRGIDIGAKVELQKLVTDLADNGMSVVFVSAELEEGLRMSDRIVVMRDGVLVADVTNDGLTLDSVLALIAYGDRAPR</sequence>
<dbReference type="PROSITE" id="PS00211">
    <property type="entry name" value="ABC_TRANSPORTER_1"/>
    <property type="match status" value="1"/>
</dbReference>
<dbReference type="EMBL" id="JACBYE010000027">
    <property type="protein sequence ID" value="NYS94160.1"/>
    <property type="molecule type" value="Genomic_DNA"/>
</dbReference>
<evidence type="ECO:0000256" key="4">
    <source>
        <dbReference type="ARBA" id="ARBA00022840"/>
    </source>
</evidence>
<dbReference type="InterPro" id="IPR027417">
    <property type="entry name" value="P-loop_NTPase"/>
</dbReference>
<evidence type="ECO:0000313" key="6">
    <source>
        <dbReference type="EMBL" id="NYS94160.1"/>
    </source>
</evidence>
<dbReference type="RefSeq" id="WP_179913627.1">
    <property type="nucleotide sequence ID" value="NZ_JACBYE010000027.1"/>
</dbReference>
<keyword evidence="3" id="KW-0547">Nucleotide-binding</keyword>
<dbReference type="SUPFAM" id="SSF52540">
    <property type="entry name" value="P-loop containing nucleoside triphosphate hydrolases"/>
    <property type="match status" value="2"/>
</dbReference>
<keyword evidence="7" id="KW-1185">Reference proteome</keyword>
<feature type="domain" description="ABC transporter" evidence="5">
    <location>
        <begin position="253"/>
        <end position="502"/>
    </location>
</feature>
<evidence type="ECO:0000259" key="5">
    <source>
        <dbReference type="PROSITE" id="PS50893"/>
    </source>
</evidence>
<keyword evidence="2" id="KW-0677">Repeat</keyword>
<name>A0A853EUN3_9MICO</name>
<evidence type="ECO:0000313" key="7">
    <source>
        <dbReference type="Proteomes" id="UP000561011"/>
    </source>
</evidence>
<dbReference type="SMART" id="SM00382">
    <property type="entry name" value="AAA"/>
    <property type="match status" value="2"/>
</dbReference>
<protein>
    <submittedName>
        <fullName evidence="6">Sugar ABC transporter ATP-binding protein</fullName>
    </submittedName>
</protein>
<dbReference type="CDD" id="cd03215">
    <property type="entry name" value="ABC_Carb_Monos_II"/>
    <property type="match status" value="1"/>
</dbReference>
<dbReference type="PROSITE" id="PS50893">
    <property type="entry name" value="ABC_TRANSPORTER_2"/>
    <property type="match status" value="2"/>
</dbReference>
<feature type="domain" description="ABC transporter" evidence="5">
    <location>
        <begin position="7"/>
        <end position="242"/>
    </location>
</feature>
<evidence type="ECO:0000256" key="1">
    <source>
        <dbReference type="ARBA" id="ARBA00022448"/>
    </source>
</evidence>
<dbReference type="Pfam" id="PF00005">
    <property type="entry name" value="ABC_tran"/>
    <property type="match status" value="2"/>
</dbReference>
<dbReference type="AlphaFoldDB" id="A0A853EUN3"/>
<reference evidence="6 7" key="1">
    <citation type="submission" date="2020-07" db="EMBL/GenBank/DDBJ databases">
        <title>MOT database genomes.</title>
        <authorList>
            <person name="Joseph S."/>
            <person name="Aduse-Opoku J."/>
            <person name="Hashim A."/>
            <person name="Wade W."/>
            <person name="Curtis M."/>
        </authorList>
    </citation>
    <scope>NUCLEOTIDE SEQUENCE [LARGE SCALE GENOMIC DNA]</scope>
    <source>
        <strain evidence="6 7">DSM 100099</strain>
    </source>
</reference>
<dbReference type="CDD" id="cd03216">
    <property type="entry name" value="ABC_Carb_Monos_I"/>
    <property type="match status" value="1"/>
</dbReference>
<dbReference type="InterPro" id="IPR017871">
    <property type="entry name" value="ABC_transporter-like_CS"/>
</dbReference>
<evidence type="ECO:0000256" key="2">
    <source>
        <dbReference type="ARBA" id="ARBA00022737"/>
    </source>
</evidence>
<dbReference type="Gene3D" id="3.40.50.300">
    <property type="entry name" value="P-loop containing nucleotide triphosphate hydrolases"/>
    <property type="match status" value="2"/>
</dbReference>
<comment type="caution">
    <text evidence="6">The sequence shown here is derived from an EMBL/GenBank/DDBJ whole genome shotgun (WGS) entry which is preliminary data.</text>
</comment>
<proteinExistence type="predicted"/>
<dbReference type="GO" id="GO:0005524">
    <property type="term" value="F:ATP binding"/>
    <property type="evidence" value="ECO:0007669"/>
    <property type="project" value="UniProtKB-KW"/>
</dbReference>
<dbReference type="InterPro" id="IPR003439">
    <property type="entry name" value="ABC_transporter-like_ATP-bd"/>
</dbReference>
<dbReference type="InterPro" id="IPR003593">
    <property type="entry name" value="AAA+_ATPase"/>
</dbReference>
<keyword evidence="1" id="KW-0813">Transport</keyword>
<accession>A0A853EUN3</accession>
<gene>
    <name evidence="6" type="ORF">HZZ10_11610</name>
</gene>
<dbReference type="Proteomes" id="UP000561011">
    <property type="component" value="Unassembled WGS sequence"/>
</dbReference>